<keyword evidence="2" id="KW-1185">Reference proteome</keyword>
<dbReference type="Gene3D" id="3.80.10.10">
    <property type="entry name" value="Ribonuclease Inhibitor"/>
    <property type="match status" value="2"/>
</dbReference>
<dbReference type="InterPro" id="IPR007111">
    <property type="entry name" value="NACHT_NTPase"/>
</dbReference>
<comment type="caution">
    <text evidence="1">The sequence shown here is derived from an EMBL/GenBank/DDBJ whole genome shotgun (WGS) entry which is preliminary data.</text>
</comment>
<accession>A0A0P6ADB0</accession>
<reference evidence="1 2" key="1">
    <citation type="submission" date="2016-03" db="EMBL/GenBank/DDBJ databases">
        <title>EvidentialGene: Evidence-directed Construction of Genes on Genomes.</title>
        <authorList>
            <person name="Gilbert D.G."/>
            <person name="Choi J.-H."/>
            <person name="Mockaitis K."/>
            <person name="Colbourne J."/>
            <person name="Pfrender M."/>
        </authorList>
    </citation>
    <scope>NUCLEOTIDE SEQUENCE [LARGE SCALE GENOMIC DNA]</scope>
    <source>
        <strain evidence="1 2">Xinb3</strain>
        <tissue evidence="1">Complete organism</tissue>
    </source>
</reference>
<dbReference type="SUPFAM" id="SSF52540">
    <property type="entry name" value="P-loop containing nucleoside triphosphate hydrolases"/>
    <property type="match status" value="1"/>
</dbReference>
<dbReference type="Proteomes" id="UP000076858">
    <property type="component" value="Unassembled WGS sequence"/>
</dbReference>
<gene>
    <name evidence="1" type="ORF">APZ42_018035</name>
</gene>
<sequence length="1445" mass="158975">MASCPLAIQLKLEDQIPFVDAEGSCDGSISSVGTGSILGHSTTSEEYLDKNSSQERLWKYHQNHQDSSMGDHHSLNNILDTVTSSHTRLTDLDYCSVDQLNGSHMNNSHESIKIESHLDTVVTIDEPMKDECKTPSNNGAKHARPNTLILGKDVKGGFVSLTSAYASLTEQLSDNYESIYNSSVSYGCNGQLSPTKSIHSAASTSSPSQPHHYISSYRIARTSLSRRTGSKVAATASASSSSSSSTLDRVGVDPSHRLQTILRQRYQKLCDSLPAVSWCPDFHPPVRQMIFSLARDSSWEKGTATPQRPNLRRIPLHGIFAEDRRSDRPKSGGQRLLIMGETGYGKTTLLLRLLNDWSTQDPALGYLARFKLVYFVPCRDLTGQRVNLFGSPSKDETELAISLAPETENQTLFLLDGLDELNIWPDEIKDLLEGRLYPASTVLATSRPVPVAVAHPAFHKRIIIHGFELVHVESFIRSFFATPHDLERDQPPAMMDLLQARPRLMKLASNPLMCFLLCLVFQEEGGRLPESAAELFGILMRFVMLRSLRQSQQQGHMTTQQRKILLDFGRLTLQGIKENRYIYTDTEIKSACQTLDIVKWGFLLKGINVNVKGQKRTFYQPIHSAWSEYAAALYLASVSHYANIIQREVYSLPLDAEPCLTTSAGIYRSSLQVLFFLCSVLSKKAYLLYNILSPLDFPCVTLLSFLQTAGRSNVNVAALCKLIQGHASVTTSAESQLQSWSALVDHPECLLHSMAIRYDGLVNGPALASLVDVVGRNSTLHTLKISSVIGQGLEAVELSQVARQLGPMMSKPKLQTLELAISSFDEDVSIADALQPLVDALCSSIGKTAISKLVLDMELSAEQVTQLGQVLPTSSVRSLHLLHLSCAWDGLQALTCLINNAGSSVTGLDLSGCWAATSSASQTQQTVVDSPTACGTLSGSSSCSTGSPVATPTPDPLNHHSPRPTKQQQQFLSLPRRPTRGSRSYSSLTRAGQQNTQQGLSSSSNYLSRTDEKRRSDSMLFQKVLLPLPACDRSSHLQCGFHLLFEALRHPSCRLTQLNLSKSSLSVSDAMCLGESLRKNRVLVSLRLEGLSSLKEVLPVCLSLAENKALQLLDVSSNHVLVNDSAFQLICRALGRNCSLQSLRMCGWTFCLEEEDTFKTLSDAVQTSRLRELALSSSLIRIPFQDKRSRLSSALLGPVMLDELVALMSQEGFDQVRSDWLAFLKLDNCRLELNSKLTLRGAHLVFFTSGFQRLSEVNLALDASSTTEPLRDKASLAFFQSLSQSCSQLRTLVLNNWKFQWSKPDKVLKGIAKSLKNMSLSCISLDGLVLQADQPSSVAELAFALVLVSTLNNLTLLSLNGWRFSNEDSVDLGKAIRDKLSSNVLELSLKNVPSQTTRLIVKVAEETGRVAVSRGSSAGLYRFKKTGRAPGFLNKMMLITSSWKE</sequence>
<evidence type="ECO:0000313" key="2">
    <source>
        <dbReference type="Proteomes" id="UP000076858"/>
    </source>
</evidence>
<dbReference type="OrthoDB" id="120976at2759"/>
<dbReference type="SUPFAM" id="SSF52047">
    <property type="entry name" value="RNI-like"/>
    <property type="match status" value="2"/>
</dbReference>
<protein>
    <submittedName>
        <fullName evidence="1">Nucleotide-binding oligomerization domain-containing 1-like protein</fullName>
    </submittedName>
</protein>
<proteinExistence type="predicted"/>
<dbReference type="EMBL" id="LRGB01000725">
    <property type="protein sequence ID" value="KZS16397.1"/>
    <property type="molecule type" value="Genomic_DNA"/>
</dbReference>
<dbReference type="Gene3D" id="3.40.50.300">
    <property type="entry name" value="P-loop containing nucleotide triphosphate hydrolases"/>
    <property type="match status" value="1"/>
</dbReference>
<dbReference type="PANTHER" id="PTHR46844:SF1">
    <property type="entry name" value="SLR5058 PROTEIN"/>
    <property type="match status" value="1"/>
</dbReference>
<dbReference type="GO" id="GO:0005524">
    <property type="term" value="F:ATP binding"/>
    <property type="evidence" value="ECO:0007669"/>
    <property type="project" value="UniProtKB-KW"/>
</dbReference>
<dbReference type="PROSITE" id="PS50837">
    <property type="entry name" value="NACHT"/>
    <property type="match status" value="1"/>
</dbReference>
<organism evidence="1 2">
    <name type="scientific">Daphnia magna</name>
    <dbReference type="NCBI Taxonomy" id="35525"/>
    <lineage>
        <taxon>Eukaryota</taxon>
        <taxon>Metazoa</taxon>
        <taxon>Ecdysozoa</taxon>
        <taxon>Arthropoda</taxon>
        <taxon>Crustacea</taxon>
        <taxon>Branchiopoda</taxon>
        <taxon>Diplostraca</taxon>
        <taxon>Cladocera</taxon>
        <taxon>Anomopoda</taxon>
        <taxon>Daphniidae</taxon>
        <taxon>Daphnia</taxon>
    </lineage>
</organism>
<dbReference type="PANTHER" id="PTHR46844">
    <property type="entry name" value="SLR5058 PROTEIN"/>
    <property type="match status" value="1"/>
</dbReference>
<dbReference type="STRING" id="35525.A0A0P6ADB0"/>
<evidence type="ECO:0000313" key="1">
    <source>
        <dbReference type="EMBL" id="KZS16397.1"/>
    </source>
</evidence>
<dbReference type="InterPro" id="IPR027417">
    <property type="entry name" value="P-loop_NTPase"/>
</dbReference>
<dbReference type="InterPro" id="IPR032675">
    <property type="entry name" value="LRR_dom_sf"/>
</dbReference>
<name>A0A0P6ADB0_9CRUS</name>
<dbReference type="Pfam" id="PF05729">
    <property type="entry name" value="NACHT"/>
    <property type="match status" value="1"/>
</dbReference>